<dbReference type="Pfam" id="PF03720">
    <property type="entry name" value="UDPG_MGDP_dh_C"/>
    <property type="match status" value="1"/>
</dbReference>
<evidence type="ECO:0000256" key="1">
    <source>
        <dbReference type="ARBA" id="ARBA00023002"/>
    </source>
</evidence>
<dbReference type="NCBIfam" id="TIGR03026">
    <property type="entry name" value="NDP-sugDHase"/>
    <property type="match status" value="1"/>
</dbReference>
<dbReference type="InterPro" id="IPR014026">
    <property type="entry name" value="UDP-Glc/GDP-Man_DH_dimer"/>
</dbReference>
<dbReference type="InterPro" id="IPR014027">
    <property type="entry name" value="UDP-Glc/GDP-Man_DH_C"/>
</dbReference>
<dbReference type="GO" id="GO:0000271">
    <property type="term" value="P:polysaccharide biosynthetic process"/>
    <property type="evidence" value="ECO:0007669"/>
    <property type="project" value="InterPro"/>
</dbReference>
<dbReference type="InterPro" id="IPR028359">
    <property type="entry name" value="UDP_ManNAc/GlcNAc_DH"/>
</dbReference>
<dbReference type="KEGG" id="lyk:FLP23_05090"/>
<evidence type="ECO:0000313" key="6">
    <source>
        <dbReference type="EMBL" id="QEO09437.1"/>
    </source>
</evidence>
<name>A0A5C1Y964_9MICO</name>
<dbReference type="Proteomes" id="UP000322159">
    <property type="component" value="Chromosome"/>
</dbReference>
<proteinExistence type="inferred from homology"/>
<dbReference type="RefSeq" id="WP_149324859.1">
    <property type="nucleotide sequence ID" value="NZ_CP043504.1"/>
</dbReference>
<dbReference type="InterPro" id="IPR036220">
    <property type="entry name" value="UDP-Glc/GDP-Man_DH_C_sf"/>
</dbReference>
<dbReference type="GO" id="GO:0016628">
    <property type="term" value="F:oxidoreductase activity, acting on the CH-CH group of donors, NAD or NADP as acceptor"/>
    <property type="evidence" value="ECO:0007669"/>
    <property type="project" value="InterPro"/>
</dbReference>
<dbReference type="InterPro" id="IPR008927">
    <property type="entry name" value="6-PGluconate_DH-like_C_sf"/>
</dbReference>
<keyword evidence="2" id="KW-0520">NAD</keyword>
<reference evidence="6 7" key="1">
    <citation type="submission" date="2019-09" db="EMBL/GenBank/DDBJ databases">
        <title>Genome sequencing of strain KACC 19322.</title>
        <authorList>
            <person name="Heo J."/>
            <person name="Kim S.-J."/>
            <person name="Kim J.-S."/>
            <person name="Hong S.-B."/>
            <person name="Kwon S.-W."/>
        </authorList>
    </citation>
    <scope>NUCLEOTIDE SEQUENCE [LARGE SCALE GENOMIC DNA]</scope>
    <source>
        <strain evidence="6 7">KACC 19322</strain>
    </source>
</reference>
<dbReference type="PIRSF" id="PIRSF500136">
    <property type="entry name" value="UDP_ManNAc_DH"/>
    <property type="match status" value="1"/>
</dbReference>
<dbReference type="InterPro" id="IPR036291">
    <property type="entry name" value="NAD(P)-bd_dom_sf"/>
</dbReference>
<dbReference type="PANTHER" id="PTHR43491:SF1">
    <property type="entry name" value="UDP-N-ACETYL-D-MANNOSAMINE DEHYDROGENASE"/>
    <property type="match status" value="1"/>
</dbReference>
<dbReference type="Gene3D" id="3.40.50.720">
    <property type="entry name" value="NAD(P)-binding Rossmann-like Domain"/>
    <property type="match status" value="2"/>
</dbReference>
<accession>A0A5C1Y964</accession>
<dbReference type="PANTHER" id="PTHR43491">
    <property type="entry name" value="UDP-N-ACETYL-D-MANNOSAMINE DEHYDROGENASE"/>
    <property type="match status" value="1"/>
</dbReference>
<dbReference type="InterPro" id="IPR001732">
    <property type="entry name" value="UDP-Glc/GDP-Man_DH_N"/>
</dbReference>
<keyword evidence="7" id="KW-1185">Reference proteome</keyword>
<dbReference type="InterPro" id="IPR017476">
    <property type="entry name" value="UDP-Glc/GDP-Man"/>
</dbReference>
<gene>
    <name evidence="6" type="ORF">FLP23_05090</name>
</gene>
<evidence type="ECO:0000256" key="3">
    <source>
        <dbReference type="PIRNR" id="PIRNR000124"/>
    </source>
</evidence>
<dbReference type="SUPFAM" id="SSF51735">
    <property type="entry name" value="NAD(P)-binding Rossmann-fold domains"/>
    <property type="match status" value="1"/>
</dbReference>
<dbReference type="PIRSF" id="PIRSF000124">
    <property type="entry name" value="UDPglc_GDPman_dh"/>
    <property type="match status" value="1"/>
</dbReference>
<dbReference type="EMBL" id="CP043504">
    <property type="protein sequence ID" value="QEO09437.1"/>
    <property type="molecule type" value="Genomic_DNA"/>
</dbReference>
<evidence type="ECO:0000256" key="4">
    <source>
        <dbReference type="SAM" id="MobiDB-lite"/>
    </source>
</evidence>
<evidence type="ECO:0000256" key="2">
    <source>
        <dbReference type="ARBA" id="ARBA00023027"/>
    </source>
</evidence>
<dbReference type="SUPFAM" id="SSF52413">
    <property type="entry name" value="UDP-glucose/GDP-mannose dehydrogenase C-terminal domain"/>
    <property type="match status" value="1"/>
</dbReference>
<protein>
    <submittedName>
        <fullName evidence="6">Nucleotide sugar dehydrogenase</fullName>
    </submittedName>
</protein>
<feature type="region of interest" description="Disordered" evidence="4">
    <location>
        <begin position="1"/>
        <end position="24"/>
    </location>
</feature>
<dbReference type="SUPFAM" id="SSF48179">
    <property type="entry name" value="6-phosphogluconate dehydrogenase C-terminal domain-like"/>
    <property type="match status" value="1"/>
</dbReference>
<dbReference type="GO" id="GO:0016616">
    <property type="term" value="F:oxidoreductase activity, acting on the CH-OH group of donors, NAD or NADP as acceptor"/>
    <property type="evidence" value="ECO:0007669"/>
    <property type="project" value="InterPro"/>
</dbReference>
<sequence>MTSLDTRPLIASHPRPSRHPAALPSAAPYRPDDFDIAIVGLGYVGLPTALAYHHAGARVLGVEISPARIEAIRAGHVDLLPSDLVRLEETEGDPMFTVTSDAALLRRANAVIVCVPTPVDHHLVPDLTILQSACADVVANAVPGQIIMLTSTSYVGCTEDLLLTPLAERGLIAGENISVAFSPERIDPGNGSIEHEFVPRVVGGATPSCELRAAAVLSRYTASVHRVDSLAAAEMTKLLENTFRAVNIALANEVADICRELGVPVTTVIDAAATKPYGFMPFLPGPGVGGHCIPCDPHYLLWQLKERRVAAPMITQAMNEIAARPARVVERAAHVLSDAGMGVAGTRVLIVGVSYKADVADLRESPALEIIEGLERRGAVVGYLDPLCPQARLSDGRIVETVRDPSGFDPALVIVHTRHHELDLTWIDERHLVLDASYRELAVPRRFTL</sequence>
<comment type="similarity">
    <text evidence="3">Belongs to the UDP-glucose/GDP-mannose dehydrogenase family.</text>
</comment>
<dbReference type="Pfam" id="PF00984">
    <property type="entry name" value="UDPG_MGDP_dh"/>
    <property type="match status" value="1"/>
</dbReference>
<keyword evidence="1" id="KW-0560">Oxidoreductase</keyword>
<dbReference type="Pfam" id="PF03721">
    <property type="entry name" value="UDPG_MGDP_dh_N"/>
    <property type="match status" value="1"/>
</dbReference>
<evidence type="ECO:0000259" key="5">
    <source>
        <dbReference type="SMART" id="SM00984"/>
    </source>
</evidence>
<dbReference type="AlphaFoldDB" id="A0A5C1Y964"/>
<organism evidence="6 7">
    <name type="scientific">Protaetiibacter larvae</name>
    <dbReference type="NCBI Taxonomy" id="2592654"/>
    <lineage>
        <taxon>Bacteria</taxon>
        <taxon>Bacillati</taxon>
        <taxon>Actinomycetota</taxon>
        <taxon>Actinomycetes</taxon>
        <taxon>Micrococcales</taxon>
        <taxon>Microbacteriaceae</taxon>
        <taxon>Protaetiibacter</taxon>
    </lineage>
</organism>
<dbReference type="OrthoDB" id="5193947at2"/>
<dbReference type="SMART" id="SM00984">
    <property type="entry name" value="UDPG_MGDP_dh_C"/>
    <property type="match status" value="1"/>
</dbReference>
<dbReference type="GO" id="GO:0051287">
    <property type="term" value="F:NAD binding"/>
    <property type="evidence" value="ECO:0007669"/>
    <property type="project" value="InterPro"/>
</dbReference>
<feature type="domain" description="UDP-glucose/GDP-mannose dehydrogenase C-terminal" evidence="5">
    <location>
        <begin position="349"/>
        <end position="436"/>
    </location>
</feature>
<evidence type="ECO:0000313" key="7">
    <source>
        <dbReference type="Proteomes" id="UP000322159"/>
    </source>
</evidence>